<comment type="caution">
    <text evidence="1">The sequence shown here is derived from an EMBL/GenBank/DDBJ whole genome shotgun (WGS) entry which is preliminary data.</text>
</comment>
<dbReference type="EMBL" id="BLLF01000895">
    <property type="protein sequence ID" value="GFH15755.1"/>
    <property type="molecule type" value="Genomic_DNA"/>
</dbReference>
<feature type="non-terminal residue" evidence="1">
    <location>
        <position position="106"/>
    </location>
</feature>
<gene>
    <name evidence="1" type="ORF">HaLaN_12045</name>
</gene>
<evidence type="ECO:0000313" key="2">
    <source>
        <dbReference type="Proteomes" id="UP000485058"/>
    </source>
</evidence>
<proteinExistence type="predicted"/>
<organism evidence="1 2">
    <name type="scientific">Haematococcus lacustris</name>
    <name type="common">Green alga</name>
    <name type="synonym">Haematococcus pluvialis</name>
    <dbReference type="NCBI Taxonomy" id="44745"/>
    <lineage>
        <taxon>Eukaryota</taxon>
        <taxon>Viridiplantae</taxon>
        <taxon>Chlorophyta</taxon>
        <taxon>core chlorophytes</taxon>
        <taxon>Chlorophyceae</taxon>
        <taxon>CS clade</taxon>
        <taxon>Chlamydomonadales</taxon>
        <taxon>Haematococcaceae</taxon>
        <taxon>Haematococcus</taxon>
    </lineage>
</organism>
<name>A0A699Z2H0_HAELA</name>
<keyword evidence="2" id="KW-1185">Reference proteome</keyword>
<dbReference type="Proteomes" id="UP000485058">
    <property type="component" value="Unassembled WGS sequence"/>
</dbReference>
<evidence type="ECO:0000313" key="1">
    <source>
        <dbReference type="EMBL" id="GFH15755.1"/>
    </source>
</evidence>
<accession>A0A699Z2H0</accession>
<sequence>MPKYLNSLTTLLGAAVCELPLKTITFDLPTLNVRCFLFSAGRPAAAARATRYVVIGLFEVNEGSEKLAVLGICAGLLSVDKIAENEHGLHGAASREEPKLLSWQHF</sequence>
<protein>
    <submittedName>
        <fullName evidence="1">Uncharacterized protein</fullName>
    </submittedName>
</protein>
<dbReference type="AlphaFoldDB" id="A0A699Z2H0"/>
<reference evidence="1 2" key="1">
    <citation type="submission" date="2020-02" db="EMBL/GenBank/DDBJ databases">
        <title>Draft genome sequence of Haematococcus lacustris strain NIES-144.</title>
        <authorList>
            <person name="Morimoto D."/>
            <person name="Nakagawa S."/>
            <person name="Yoshida T."/>
            <person name="Sawayama S."/>
        </authorList>
    </citation>
    <scope>NUCLEOTIDE SEQUENCE [LARGE SCALE GENOMIC DNA]</scope>
    <source>
        <strain evidence="1 2">NIES-144</strain>
    </source>
</reference>